<gene>
    <name evidence="1" type="ORF">EI427_25070</name>
</gene>
<accession>A0A3S9PBD8</accession>
<reference evidence="1 2" key="1">
    <citation type="submission" date="2018-12" db="EMBL/GenBank/DDBJ databases">
        <title>Flammeovirga pectinis sp. nov., isolated from the gut of the Korean scallop, Patinopecten yessoensis.</title>
        <authorList>
            <person name="Bae J.-W."/>
            <person name="Jeong Y.-S."/>
            <person name="Kang W."/>
        </authorList>
    </citation>
    <scope>NUCLEOTIDE SEQUENCE [LARGE SCALE GENOMIC DNA]</scope>
    <source>
        <strain evidence="1 2">L12M1</strain>
    </source>
</reference>
<dbReference type="KEGG" id="fll:EI427_25070"/>
<proteinExistence type="predicted"/>
<sequence>MGGASAGLVVVGGDVALHCGIAYDSKDNILIYSSGEFFVDFLSTRNELFKKFTAYGNLATSETV</sequence>
<organism evidence="1 2">
    <name type="scientific">Flammeovirga pectinis</name>
    <dbReference type="NCBI Taxonomy" id="2494373"/>
    <lineage>
        <taxon>Bacteria</taxon>
        <taxon>Pseudomonadati</taxon>
        <taxon>Bacteroidota</taxon>
        <taxon>Cytophagia</taxon>
        <taxon>Cytophagales</taxon>
        <taxon>Flammeovirgaceae</taxon>
        <taxon>Flammeovirga</taxon>
    </lineage>
</organism>
<dbReference type="Proteomes" id="UP000267268">
    <property type="component" value="Chromosome 2"/>
</dbReference>
<evidence type="ECO:0000313" key="2">
    <source>
        <dbReference type="Proteomes" id="UP000267268"/>
    </source>
</evidence>
<keyword evidence="2" id="KW-1185">Reference proteome</keyword>
<dbReference type="RefSeq" id="WP_126620243.1">
    <property type="nucleotide sequence ID" value="NZ_CP034563.1"/>
</dbReference>
<name>A0A3S9PBD8_9BACT</name>
<protein>
    <submittedName>
        <fullName evidence="1">Uncharacterized protein</fullName>
    </submittedName>
</protein>
<dbReference type="AlphaFoldDB" id="A0A3S9PBD8"/>
<evidence type="ECO:0000313" key="1">
    <source>
        <dbReference type="EMBL" id="AZQ65487.1"/>
    </source>
</evidence>
<dbReference type="EMBL" id="CP034563">
    <property type="protein sequence ID" value="AZQ65487.1"/>
    <property type="molecule type" value="Genomic_DNA"/>
</dbReference>